<evidence type="ECO:0000256" key="8">
    <source>
        <dbReference type="PIRSR" id="PIRSR000138-2"/>
    </source>
</evidence>
<feature type="binding site" evidence="8">
    <location>
        <position position="236"/>
    </location>
    <ligand>
        <name>FMN</name>
        <dbReference type="ChEBI" id="CHEBI:58210"/>
    </ligand>
</feature>
<feature type="binding site" evidence="8">
    <location>
        <position position="170"/>
    </location>
    <ligand>
        <name>glyoxylate</name>
        <dbReference type="ChEBI" id="CHEBI:36655"/>
    </ligand>
</feature>
<evidence type="ECO:0000256" key="4">
    <source>
        <dbReference type="ARBA" id="ARBA00024042"/>
    </source>
</evidence>
<proteinExistence type="inferred from homology"/>
<comment type="catalytic activity">
    <reaction evidence="5">
        <text>a (2S)-2-hydroxycarboxylate + O2 = a 2-oxocarboxylate + H2O2</text>
        <dbReference type="Rhea" id="RHEA:16789"/>
        <dbReference type="ChEBI" id="CHEBI:15379"/>
        <dbReference type="ChEBI" id="CHEBI:16240"/>
        <dbReference type="ChEBI" id="CHEBI:35179"/>
        <dbReference type="ChEBI" id="CHEBI:58123"/>
        <dbReference type="EC" id="1.1.3.15"/>
    </reaction>
    <physiologicalReaction direction="left-to-right" evidence="5">
        <dbReference type="Rhea" id="RHEA:16790"/>
    </physiologicalReaction>
</comment>
<dbReference type="InterPro" id="IPR013785">
    <property type="entry name" value="Aldolase_TIM"/>
</dbReference>
<dbReference type="GO" id="GO:0005782">
    <property type="term" value="C:peroxisomal matrix"/>
    <property type="evidence" value="ECO:0007669"/>
    <property type="project" value="TreeGrafter"/>
</dbReference>
<feature type="binding site" evidence="8">
    <location>
        <begin position="314"/>
        <end position="315"/>
    </location>
    <ligand>
        <name>FMN</name>
        <dbReference type="ChEBI" id="CHEBI:58210"/>
    </ligand>
</feature>
<dbReference type="PANTHER" id="PTHR10578:SF149">
    <property type="entry name" value="2-HYDROXYACID OXIDASE 2"/>
    <property type="match status" value="1"/>
</dbReference>
<feature type="binding site" evidence="8">
    <location>
        <position position="135"/>
    </location>
    <ligand>
        <name>glyoxylate</name>
        <dbReference type="ChEBI" id="CHEBI:36655"/>
    </ligand>
</feature>
<dbReference type="EMBL" id="GBHO01030721">
    <property type="protein sequence ID" value="JAG12883.1"/>
    <property type="molecule type" value="Transcribed_RNA"/>
</dbReference>
<dbReference type="EMBL" id="GDHC01014759">
    <property type="protein sequence ID" value="JAQ03870.1"/>
    <property type="molecule type" value="Transcribed_RNA"/>
</dbReference>
<reference evidence="13" key="3">
    <citation type="journal article" date="2016" name="Gigascience">
        <title>De novo construction of an expanded transcriptome assembly for the western tarnished plant bug, Lygus hesperus.</title>
        <authorList>
            <person name="Tassone E.E."/>
            <person name="Geib S.M."/>
            <person name="Hall B."/>
            <person name="Fabrick J.A."/>
            <person name="Brent C.S."/>
            <person name="Hull J.J."/>
        </authorList>
    </citation>
    <scope>NUCLEOTIDE SEQUENCE</scope>
</reference>
<dbReference type="InterPro" id="IPR000262">
    <property type="entry name" value="FMN-dep_DH"/>
</dbReference>
<feature type="binding site" evidence="8">
    <location>
        <position position="263"/>
    </location>
    <ligand>
        <name>glyoxylate</name>
        <dbReference type="ChEBI" id="CHEBI:36655"/>
    </ligand>
</feature>
<feature type="active site" description="Proton acceptor" evidence="7">
    <location>
        <position position="260"/>
    </location>
</feature>
<evidence type="ECO:0000313" key="13">
    <source>
        <dbReference type="EMBL" id="JAQ03870.1"/>
    </source>
</evidence>
<feature type="binding site" evidence="8">
    <location>
        <begin position="291"/>
        <end position="295"/>
    </location>
    <ligand>
        <name>FMN</name>
        <dbReference type="ChEBI" id="CHEBI:58210"/>
    </ligand>
</feature>
<dbReference type="PANTHER" id="PTHR10578">
    <property type="entry name" value="S -2-HYDROXY-ACID OXIDASE-RELATED"/>
    <property type="match status" value="1"/>
</dbReference>
<feature type="binding site" evidence="8">
    <location>
        <position position="260"/>
    </location>
    <ligand>
        <name>glyoxylate</name>
        <dbReference type="ChEBI" id="CHEBI:36655"/>
    </ligand>
</feature>
<dbReference type="Pfam" id="PF01070">
    <property type="entry name" value="FMN_dh"/>
    <property type="match status" value="1"/>
</dbReference>
<dbReference type="PROSITE" id="PS00557">
    <property type="entry name" value="FMN_HYDROXY_ACID_DH_1"/>
    <property type="match status" value="1"/>
</dbReference>
<organism evidence="11">
    <name type="scientific">Lygus hesperus</name>
    <name type="common">Western plant bug</name>
    <dbReference type="NCBI Taxonomy" id="30085"/>
    <lineage>
        <taxon>Eukaryota</taxon>
        <taxon>Metazoa</taxon>
        <taxon>Ecdysozoa</taxon>
        <taxon>Arthropoda</taxon>
        <taxon>Hexapoda</taxon>
        <taxon>Insecta</taxon>
        <taxon>Pterygota</taxon>
        <taxon>Neoptera</taxon>
        <taxon>Paraneoptera</taxon>
        <taxon>Hemiptera</taxon>
        <taxon>Heteroptera</taxon>
        <taxon>Panheteroptera</taxon>
        <taxon>Cimicomorpha</taxon>
        <taxon>Miridae</taxon>
        <taxon>Mirini</taxon>
        <taxon>Lygus</taxon>
    </lineage>
</organism>
<evidence type="ECO:0000313" key="11">
    <source>
        <dbReference type="EMBL" id="JAG12882.1"/>
    </source>
</evidence>
<dbReference type="FunFam" id="3.20.20.70:FF:000056">
    <property type="entry name" value="hydroxyacid oxidase 2"/>
    <property type="match status" value="1"/>
</dbReference>
<sequence length="369" mass="40231">MAEQIKNFCCVSEFEQLAKSKLPKNWLDYYNSGACNETTLALNKSAFLKLRIKPRMLRDVSKLDTTTTILGKPVPIPIGVSPTAMQRLACPEGEVANIKAVSSTGSIYILSTLSTTSIEDVALAAPNTTKWFQLYIYKDRDITRNLVQRAEKAGFQALVLTVDAAVFGKRYADCKNKFSLPPHLELANLRGIAPSNFKGSDGSGLQSYVNSLFDSTLTWEDVKWLQGITKMPVILKGILTAEDALIAADLGIPAIVVSNHGGRQLDTCPASIEALPEIARAVGNRCELYLDGGIRYGTDIFKAIALGAKMVFVGRPAVWGLSCAGEDGVKKVLKILMEEFEQAMALSGCTSIGEIRKDMIVHEEEYAKL</sequence>
<evidence type="ECO:0000256" key="3">
    <source>
        <dbReference type="ARBA" id="ARBA00023002"/>
    </source>
</evidence>
<comment type="similarity">
    <text evidence="4">Belongs to the FMN-dependent alpha-hydroxy acid dehydrogenase family.</text>
</comment>
<evidence type="ECO:0000256" key="1">
    <source>
        <dbReference type="ARBA" id="ARBA00001917"/>
    </source>
</evidence>
<dbReference type="AlphaFoldDB" id="A0A0A9WWN9"/>
<dbReference type="InterPro" id="IPR037396">
    <property type="entry name" value="FMN_HAD"/>
</dbReference>
<feature type="binding site" evidence="8">
    <location>
        <begin position="82"/>
        <end position="84"/>
    </location>
    <ligand>
        <name>FMN</name>
        <dbReference type="ChEBI" id="CHEBI:58210"/>
    </ligand>
</feature>
<evidence type="ECO:0000256" key="7">
    <source>
        <dbReference type="PIRSR" id="PIRSR000138-1"/>
    </source>
</evidence>
<feature type="binding site" evidence="8">
    <location>
        <position position="29"/>
    </location>
    <ligand>
        <name>glyoxylate</name>
        <dbReference type="ChEBI" id="CHEBI:36655"/>
    </ligand>
</feature>
<dbReference type="PIRSF" id="PIRSF000138">
    <property type="entry name" value="Al-hdrx_acd_dh"/>
    <property type="match status" value="1"/>
</dbReference>
<dbReference type="EMBL" id="GBHO01030723">
    <property type="protein sequence ID" value="JAG12881.1"/>
    <property type="molecule type" value="Transcribed_RNA"/>
</dbReference>
<dbReference type="InterPro" id="IPR008259">
    <property type="entry name" value="FMN_hydac_DH_AS"/>
</dbReference>
<dbReference type="SUPFAM" id="SSF51395">
    <property type="entry name" value="FMN-linked oxidoreductases"/>
    <property type="match status" value="1"/>
</dbReference>
<dbReference type="GO" id="GO:0001561">
    <property type="term" value="P:fatty acid alpha-oxidation"/>
    <property type="evidence" value="ECO:0007669"/>
    <property type="project" value="TreeGrafter"/>
</dbReference>
<gene>
    <name evidence="11" type="primary">GLO3_2</name>
    <name evidence="10" type="synonym">GLO3_0</name>
    <name evidence="12" type="synonym">GLO3_1</name>
    <name evidence="12" type="ORF">CM83_13950</name>
    <name evidence="11" type="ORF">CM83_13951</name>
    <name evidence="10" type="ORF">CM83_13952</name>
    <name evidence="13" type="ORF">g.45171</name>
</gene>
<dbReference type="Gene3D" id="3.20.20.70">
    <property type="entry name" value="Aldolase class I"/>
    <property type="match status" value="1"/>
</dbReference>
<dbReference type="EMBL" id="GBHO01030722">
    <property type="protein sequence ID" value="JAG12882.1"/>
    <property type="molecule type" value="Transcribed_RNA"/>
</dbReference>
<evidence type="ECO:0000256" key="5">
    <source>
        <dbReference type="ARBA" id="ARBA00029325"/>
    </source>
</evidence>
<dbReference type="GO" id="GO:0010181">
    <property type="term" value="F:FMN binding"/>
    <property type="evidence" value="ECO:0007669"/>
    <property type="project" value="InterPro"/>
</dbReference>
<keyword evidence="3" id="KW-0560">Oxidoreductase</keyword>
<feature type="binding site" evidence="8">
    <location>
        <position position="133"/>
    </location>
    <ligand>
        <name>FMN</name>
        <dbReference type="ChEBI" id="CHEBI:58210"/>
    </ligand>
</feature>
<name>A0A0A9WWN9_LYGHE</name>
<comment type="catalytic activity">
    <reaction evidence="6">
        <text>2-hydroxyoctanoate + O2 = 2-oxooctanoate + H2O2</text>
        <dbReference type="Rhea" id="RHEA:67940"/>
        <dbReference type="ChEBI" id="CHEBI:15379"/>
        <dbReference type="ChEBI" id="CHEBI:16240"/>
        <dbReference type="ChEBI" id="CHEBI:133514"/>
        <dbReference type="ChEBI" id="CHEBI:176689"/>
    </reaction>
    <physiologicalReaction direction="left-to-right" evidence="6">
        <dbReference type="Rhea" id="RHEA:67941"/>
    </physiologicalReaction>
</comment>
<evidence type="ECO:0000256" key="6">
    <source>
        <dbReference type="ARBA" id="ARBA00029327"/>
    </source>
</evidence>
<keyword evidence="8" id="KW-0288">FMN</keyword>
<feature type="domain" description="FMN hydroxy acid dehydrogenase" evidence="9">
    <location>
        <begin position="3"/>
        <end position="365"/>
    </location>
</feature>
<comment type="cofactor">
    <cofactor evidence="1">
        <name>FMN</name>
        <dbReference type="ChEBI" id="CHEBI:58210"/>
    </cofactor>
</comment>
<feature type="binding site" evidence="8">
    <location>
        <position position="258"/>
    </location>
    <ligand>
        <name>FMN</name>
        <dbReference type="ChEBI" id="CHEBI:58210"/>
    </ligand>
</feature>
<feature type="binding site" evidence="8">
    <location>
        <position position="111"/>
    </location>
    <ligand>
        <name>FMN</name>
        <dbReference type="ChEBI" id="CHEBI:58210"/>
    </ligand>
</feature>
<dbReference type="InterPro" id="IPR012133">
    <property type="entry name" value="Alpha-hydoxy_acid_DH_FMN"/>
</dbReference>
<evidence type="ECO:0000313" key="10">
    <source>
        <dbReference type="EMBL" id="JAG12881.1"/>
    </source>
</evidence>
<reference evidence="11" key="2">
    <citation type="submission" date="2014-07" db="EMBL/GenBank/DDBJ databases">
        <authorList>
            <person name="Hull J."/>
        </authorList>
    </citation>
    <scope>NUCLEOTIDE SEQUENCE</scope>
</reference>
<dbReference type="PROSITE" id="PS51349">
    <property type="entry name" value="FMN_HYDROXY_ACID_DH_2"/>
    <property type="match status" value="1"/>
</dbReference>
<evidence type="ECO:0000259" key="9">
    <source>
        <dbReference type="PROSITE" id="PS51349"/>
    </source>
</evidence>
<reference evidence="11" key="1">
    <citation type="journal article" date="2014" name="PLoS ONE">
        <title>Transcriptome-Based Identification of ABC Transporters in the Western Tarnished Plant Bug Lygus hesperus.</title>
        <authorList>
            <person name="Hull J.J."/>
            <person name="Chaney K."/>
            <person name="Geib S.M."/>
            <person name="Fabrick J.A."/>
            <person name="Brent C.S."/>
            <person name="Walsh D."/>
            <person name="Lavine L.C."/>
        </authorList>
    </citation>
    <scope>NUCLEOTIDE SEQUENCE</scope>
</reference>
<keyword evidence="8" id="KW-0285">Flavoprotein</keyword>
<dbReference type="EC" id="1.1.3.15" evidence="2"/>
<dbReference type="GO" id="GO:0003973">
    <property type="term" value="F:(S)-2-hydroxy-acid oxidase activity"/>
    <property type="evidence" value="ECO:0007669"/>
    <property type="project" value="UniProtKB-EC"/>
</dbReference>
<feature type="binding site" evidence="8">
    <location>
        <position position="161"/>
    </location>
    <ligand>
        <name>FMN</name>
        <dbReference type="ChEBI" id="CHEBI:58210"/>
    </ligand>
</feature>
<evidence type="ECO:0000256" key="2">
    <source>
        <dbReference type="ARBA" id="ARBA00013087"/>
    </source>
</evidence>
<accession>A0A0A9WWN9</accession>
<dbReference type="CDD" id="cd02809">
    <property type="entry name" value="alpha_hydroxyacid_oxid_FMN"/>
    <property type="match status" value="1"/>
</dbReference>
<evidence type="ECO:0000313" key="12">
    <source>
        <dbReference type="EMBL" id="JAG12883.1"/>
    </source>
</evidence>
<protein>
    <recommendedName>
        <fullName evidence="2">(S)-2-hydroxy-acid oxidase</fullName>
        <ecNumber evidence="2">1.1.3.15</ecNumber>
    </recommendedName>
</protein>